<feature type="compositionally biased region" description="Polar residues" evidence="1">
    <location>
        <begin position="176"/>
        <end position="214"/>
    </location>
</feature>
<feature type="compositionally biased region" description="Low complexity" evidence="1">
    <location>
        <begin position="779"/>
        <end position="794"/>
    </location>
</feature>
<feature type="compositionally biased region" description="Basic and acidic residues" evidence="1">
    <location>
        <begin position="18"/>
        <end position="33"/>
    </location>
</feature>
<organism evidence="2 3">
    <name type="scientific">Corynespora cassiicola Philippines</name>
    <dbReference type="NCBI Taxonomy" id="1448308"/>
    <lineage>
        <taxon>Eukaryota</taxon>
        <taxon>Fungi</taxon>
        <taxon>Dikarya</taxon>
        <taxon>Ascomycota</taxon>
        <taxon>Pezizomycotina</taxon>
        <taxon>Dothideomycetes</taxon>
        <taxon>Pleosporomycetidae</taxon>
        <taxon>Pleosporales</taxon>
        <taxon>Corynesporascaceae</taxon>
        <taxon>Corynespora</taxon>
    </lineage>
</organism>
<feature type="compositionally biased region" description="Low complexity" evidence="1">
    <location>
        <begin position="625"/>
        <end position="637"/>
    </location>
</feature>
<sequence>MGAFEGVRRSMNKYFHYPRKEKPTHASHDEQTDHAPPPQDSIQHEQERYEDFNFGFNEKDEKNEDLALDSTPGRFNTFRRSKSLDIERLREIESTDPEHCFPRRLFSLGRKSSRQSLGRAAPSSGAPTQRRPKRLTKLPPPNYTGYPTRLPRPQAPSPAARPRSARFQTFPAAGFSNLNDGSDSQTSSENGIGSQGRRSISESPMSSQTTTDSDCTPAILPPLTRFASCPNCSSCGNKNAPQSPPSSTQTPNISTQRQSSTGHGPATATPRALSRLLFSDAQQRSSPTIPHISRFVEGLDHSDTEEELYVIPTIEYRIPSRQGEGRQIRSTSASPQQGRRVALEPQHQHARLRSSASEECLRPRSPSPVCSRHGKAGHKCFGMDTSGLDMETDEGETEDDNLLIAAKNAINNAKLDTNVSPSSTESFRTAPGSPTIAPFSGSGSSSGPELPSSESRRETAILAKSDALPAPPRASAELEGSEKGGSDEGSTESASQQTAAILPWTQKTFPRSILKPAHRLSIGSTLSSSGHSVSWCEGTKPPADNVVRQAMSDEGVVLPSEPAVVDITEKTEGNGICKTLAAKDAEIPPPKSLWGGTRKESATQAPSDPDPPGTSLAKQSNRIISTSTRTSRSSTRTTLEEDFHAAVWRAIEYTNASTFPIDSPSTSTHSDQDPKPDKGKQPIEDSNPRSEQLKQQIRERYSNGLFSTFPMTSPSMLSPTTSLSPSPSTSSLSPISASASAARAHQTYLNTVSNRHISLAPYPTTLGPFSRRPNPKLKSAASRTTSPTASTSAAEDILAVHPALRPRSETCMPAPLLKPSMPIGGRKRKESGGTGAGAVAGAAGKVE</sequence>
<dbReference type="AlphaFoldDB" id="A0A2T2P3Z0"/>
<feature type="region of interest" description="Disordered" evidence="1">
    <location>
        <begin position="235"/>
        <end position="268"/>
    </location>
</feature>
<name>A0A2T2P3Z0_CORCC</name>
<feature type="region of interest" description="Disordered" evidence="1">
    <location>
        <begin position="763"/>
        <end position="847"/>
    </location>
</feature>
<feature type="region of interest" description="Disordered" evidence="1">
    <location>
        <begin position="1"/>
        <end position="77"/>
    </location>
</feature>
<feature type="compositionally biased region" description="Low complexity" evidence="1">
    <location>
        <begin position="440"/>
        <end position="453"/>
    </location>
</feature>
<feature type="region of interest" description="Disordered" evidence="1">
    <location>
        <begin position="92"/>
        <end position="219"/>
    </location>
</feature>
<reference evidence="2 3" key="1">
    <citation type="journal article" date="2018" name="Front. Microbiol.">
        <title>Genome-Wide Analysis of Corynespora cassiicola Leaf Fall Disease Putative Effectors.</title>
        <authorList>
            <person name="Lopez D."/>
            <person name="Ribeiro S."/>
            <person name="Label P."/>
            <person name="Fumanal B."/>
            <person name="Venisse J.S."/>
            <person name="Kohler A."/>
            <person name="de Oliveira R.R."/>
            <person name="Labutti K."/>
            <person name="Lipzen A."/>
            <person name="Lail K."/>
            <person name="Bauer D."/>
            <person name="Ohm R.A."/>
            <person name="Barry K.W."/>
            <person name="Spatafora J."/>
            <person name="Grigoriev I.V."/>
            <person name="Martin F.M."/>
            <person name="Pujade-Renaud V."/>
        </authorList>
    </citation>
    <scope>NUCLEOTIDE SEQUENCE [LARGE SCALE GENOMIC DNA]</scope>
    <source>
        <strain evidence="2 3">Philippines</strain>
    </source>
</reference>
<feature type="compositionally biased region" description="Basic and acidic residues" evidence="1">
    <location>
        <begin position="670"/>
        <end position="693"/>
    </location>
</feature>
<evidence type="ECO:0000256" key="1">
    <source>
        <dbReference type="SAM" id="MobiDB-lite"/>
    </source>
</evidence>
<accession>A0A2T2P3Z0</accession>
<keyword evidence="3" id="KW-1185">Reference proteome</keyword>
<feature type="region of interest" description="Disordered" evidence="1">
    <location>
        <begin position="705"/>
        <end position="734"/>
    </location>
</feature>
<proteinExistence type="predicted"/>
<evidence type="ECO:0000313" key="2">
    <source>
        <dbReference type="EMBL" id="PSN72395.1"/>
    </source>
</evidence>
<feature type="compositionally biased region" description="Polar residues" evidence="1">
    <location>
        <begin position="658"/>
        <end position="669"/>
    </location>
</feature>
<feature type="compositionally biased region" description="Low complexity" evidence="1">
    <location>
        <begin position="245"/>
        <end position="256"/>
    </location>
</feature>
<dbReference type="EMBL" id="KZ678130">
    <property type="protein sequence ID" value="PSN72395.1"/>
    <property type="molecule type" value="Genomic_DNA"/>
</dbReference>
<dbReference type="Proteomes" id="UP000240883">
    <property type="component" value="Unassembled WGS sequence"/>
</dbReference>
<feature type="region of interest" description="Disordered" evidence="1">
    <location>
        <begin position="346"/>
        <end position="375"/>
    </location>
</feature>
<feature type="compositionally biased region" description="Polar residues" evidence="1">
    <location>
        <begin position="417"/>
        <end position="427"/>
    </location>
</feature>
<feature type="region of interest" description="Disordered" evidence="1">
    <location>
        <begin position="658"/>
        <end position="693"/>
    </location>
</feature>
<feature type="region of interest" description="Disordered" evidence="1">
    <location>
        <begin position="415"/>
        <end position="506"/>
    </location>
</feature>
<evidence type="ECO:0000313" key="3">
    <source>
        <dbReference type="Proteomes" id="UP000240883"/>
    </source>
</evidence>
<feature type="compositionally biased region" description="Polar residues" evidence="1">
    <location>
        <begin position="328"/>
        <end position="337"/>
    </location>
</feature>
<feature type="compositionally biased region" description="Basic and acidic residues" evidence="1">
    <location>
        <begin position="92"/>
        <end position="101"/>
    </location>
</feature>
<feature type="compositionally biased region" description="Low complexity" evidence="1">
    <location>
        <begin position="157"/>
        <end position="166"/>
    </location>
</feature>
<protein>
    <submittedName>
        <fullName evidence="2">Uncharacterized protein</fullName>
    </submittedName>
</protein>
<feature type="compositionally biased region" description="Low complexity" evidence="1">
    <location>
        <begin position="707"/>
        <end position="734"/>
    </location>
</feature>
<feature type="region of interest" description="Disordered" evidence="1">
    <location>
        <begin position="581"/>
        <end position="638"/>
    </location>
</feature>
<feature type="region of interest" description="Disordered" evidence="1">
    <location>
        <begin position="321"/>
        <end position="340"/>
    </location>
</feature>
<feature type="compositionally biased region" description="Polar residues" evidence="1">
    <location>
        <begin position="494"/>
        <end position="506"/>
    </location>
</feature>
<gene>
    <name evidence="2" type="ORF">BS50DRAFT_630430</name>
</gene>
<feature type="compositionally biased region" description="Basic and acidic residues" evidence="1">
    <location>
        <begin position="42"/>
        <end position="65"/>
    </location>
</feature>